<sequence>MAYVIPRAAKSDVALADPEQTTINSSVDERRPPPTHFLCIPLVTSLSRPQLVSALASFGSDVTSPQSFGVPAEAIRPVGTLHLTLGVMSFPKNEGLDKATELLKTLAPRQILGTIVAAQQTTTATTVSDSKRLTLDAIDPSKATALYSPPVDPDGTLQKFCESIKQTFQQAGVMAEEDRPLLLHATVLNTIYVKGEKRGGRGRHGKRRERITVDARDILDRYDDFVWMQDAPVEKIAICRMGAKKQDDGDEAYEVEAEIGMDNGQ</sequence>
<evidence type="ECO:0000313" key="3">
    <source>
        <dbReference type="Proteomes" id="UP001433268"/>
    </source>
</evidence>
<accession>A0ABR1XCZ9</accession>
<reference evidence="2 3" key="1">
    <citation type="submission" date="2023-01" db="EMBL/GenBank/DDBJ databases">
        <title>Analysis of 21 Apiospora genomes using comparative genomics revels a genus with tremendous synthesis potential of carbohydrate active enzymes and secondary metabolites.</title>
        <authorList>
            <person name="Sorensen T."/>
        </authorList>
    </citation>
    <scope>NUCLEOTIDE SEQUENCE [LARGE SCALE GENOMIC DNA]</scope>
    <source>
        <strain evidence="2 3">CBS 114990</strain>
    </source>
</reference>
<dbReference type="Pfam" id="PF10469">
    <property type="entry name" value="AKAP7_NLS"/>
    <property type="match status" value="1"/>
</dbReference>
<evidence type="ECO:0000259" key="1">
    <source>
        <dbReference type="Pfam" id="PF10469"/>
    </source>
</evidence>
<name>A0ABR1XCZ9_9PEZI</name>
<keyword evidence="3" id="KW-1185">Reference proteome</keyword>
<protein>
    <recommendedName>
        <fullName evidence="1">A-kinase anchor protein 7-like phosphoesterase domain-containing protein</fullName>
    </recommendedName>
</protein>
<organism evidence="2 3">
    <name type="scientific">Apiospora hydei</name>
    <dbReference type="NCBI Taxonomy" id="1337664"/>
    <lineage>
        <taxon>Eukaryota</taxon>
        <taxon>Fungi</taxon>
        <taxon>Dikarya</taxon>
        <taxon>Ascomycota</taxon>
        <taxon>Pezizomycotina</taxon>
        <taxon>Sordariomycetes</taxon>
        <taxon>Xylariomycetidae</taxon>
        <taxon>Amphisphaeriales</taxon>
        <taxon>Apiosporaceae</taxon>
        <taxon>Apiospora</taxon>
    </lineage>
</organism>
<evidence type="ECO:0000313" key="2">
    <source>
        <dbReference type="EMBL" id="KAK8094539.1"/>
    </source>
</evidence>
<feature type="domain" description="A-kinase anchor protein 7-like phosphoesterase" evidence="1">
    <location>
        <begin position="34"/>
        <end position="260"/>
    </location>
</feature>
<dbReference type="PANTHER" id="PTHR13360:SF1">
    <property type="entry name" value="ACTIVATING SIGNAL COINTEGRATOR 1 COMPLEX SUBUNIT 1"/>
    <property type="match status" value="1"/>
</dbReference>
<dbReference type="InterPro" id="IPR009210">
    <property type="entry name" value="ASCC1"/>
</dbReference>
<dbReference type="EMBL" id="JAQQWN010000002">
    <property type="protein sequence ID" value="KAK8094539.1"/>
    <property type="molecule type" value="Genomic_DNA"/>
</dbReference>
<dbReference type="PANTHER" id="PTHR13360">
    <property type="entry name" value="ACTIVATING SIGNAL COINTEGRATOR 1 COMPLEX SUBUNIT 1"/>
    <property type="match status" value="1"/>
</dbReference>
<proteinExistence type="predicted"/>
<comment type="caution">
    <text evidence="2">The sequence shown here is derived from an EMBL/GenBank/DDBJ whole genome shotgun (WGS) entry which is preliminary data.</text>
</comment>
<dbReference type="RefSeq" id="XP_066675312.1">
    <property type="nucleotide sequence ID" value="XM_066805539.1"/>
</dbReference>
<dbReference type="GeneID" id="92038599"/>
<dbReference type="InterPro" id="IPR019510">
    <property type="entry name" value="AKAP7-like_phosphoesterase"/>
</dbReference>
<dbReference type="Gene3D" id="3.90.1140.10">
    <property type="entry name" value="Cyclic phosphodiesterase"/>
    <property type="match status" value="1"/>
</dbReference>
<dbReference type="Proteomes" id="UP001433268">
    <property type="component" value="Unassembled WGS sequence"/>
</dbReference>
<gene>
    <name evidence="2" type="ORF">PG997_001224</name>
</gene>